<comment type="caution">
    <text evidence="1">The sequence shown here is derived from an EMBL/GenBank/DDBJ whole genome shotgun (WGS) entry which is preliminary data.</text>
</comment>
<protein>
    <submittedName>
        <fullName evidence="1">Uncharacterized protein</fullName>
    </submittedName>
</protein>
<sequence>MNSPHSKYILSFTTSIYDQICDTLLGQFTWHAFAIDIDRIMSKKEGYSRPQQRKARIEKMCYFKHRQFSGPKSHEHIRNCTYNLGYFAFGAFKLKGLCPTIYMA</sequence>
<keyword evidence="2" id="KW-1185">Reference proteome</keyword>
<organism evidence="1 2">
    <name type="scientific">Trapa natans</name>
    <name type="common">Water chestnut</name>
    <dbReference type="NCBI Taxonomy" id="22666"/>
    <lineage>
        <taxon>Eukaryota</taxon>
        <taxon>Viridiplantae</taxon>
        <taxon>Streptophyta</taxon>
        <taxon>Embryophyta</taxon>
        <taxon>Tracheophyta</taxon>
        <taxon>Spermatophyta</taxon>
        <taxon>Magnoliopsida</taxon>
        <taxon>eudicotyledons</taxon>
        <taxon>Gunneridae</taxon>
        <taxon>Pentapetalae</taxon>
        <taxon>rosids</taxon>
        <taxon>malvids</taxon>
        <taxon>Myrtales</taxon>
        <taxon>Lythraceae</taxon>
        <taxon>Trapa</taxon>
    </lineage>
</organism>
<dbReference type="EMBL" id="JAXQNO010000007">
    <property type="protein sequence ID" value="KAK4794026.1"/>
    <property type="molecule type" value="Genomic_DNA"/>
</dbReference>
<proteinExistence type="predicted"/>
<dbReference type="Proteomes" id="UP001346149">
    <property type="component" value="Unassembled WGS sequence"/>
</dbReference>
<accession>A0AAN7RB74</accession>
<dbReference type="AlphaFoldDB" id="A0AAN7RB74"/>
<evidence type="ECO:0000313" key="2">
    <source>
        <dbReference type="Proteomes" id="UP001346149"/>
    </source>
</evidence>
<reference evidence="1 2" key="1">
    <citation type="journal article" date="2023" name="Hortic Res">
        <title>Pangenome of water caltrop reveals structural variations and asymmetric subgenome divergence after allopolyploidization.</title>
        <authorList>
            <person name="Zhang X."/>
            <person name="Chen Y."/>
            <person name="Wang L."/>
            <person name="Yuan Y."/>
            <person name="Fang M."/>
            <person name="Shi L."/>
            <person name="Lu R."/>
            <person name="Comes H.P."/>
            <person name="Ma Y."/>
            <person name="Chen Y."/>
            <person name="Huang G."/>
            <person name="Zhou Y."/>
            <person name="Zheng Z."/>
            <person name="Qiu Y."/>
        </authorList>
    </citation>
    <scope>NUCLEOTIDE SEQUENCE [LARGE SCALE GENOMIC DNA]</scope>
    <source>
        <strain evidence="1">F231</strain>
    </source>
</reference>
<name>A0AAN7RB74_TRANT</name>
<evidence type="ECO:0000313" key="1">
    <source>
        <dbReference type="EMBL" id="KAK4794026.1"/>
    </source>
</evidence>
<gene>
    <name evidence="1" type="ORF">SAY86_012020</name>
</gene>